<proteinExistence type="predicted"/>
<dbReference type="Gene3D" id="3.40.50.720">
    <property type="entry name" value="NAD(P)-binding Rossmann-like Domain"/>
    <property type="match status" value="1"/>
</dbReference>
<protein>
    <recommendedName>
        <fullName evidence="2">Gfo/Idh/MocA-like oxidoreductase N-terminal domain-containing protein</fullName>
    </recommendedName>
</protein>
<dbReference type="NCBIfam" id="TIGR01409">
    <property type="entry name" value="TAT_signal_seq"/>
    <property type="match status" value="1"/>
</dbReference>
<dbReference type="InterPro" id="IPR036291">
    <property type="entry name" value="NAD(P)-bd_dom_sf"/>
</dbReference>
<dbReference type="Pfam" id="PF10518">
    <property type="entry name" value="TAT_signal"/>
    <property type="match status" value="1"/>
</dbReference>
<gene>
    <name evidence="1" type="ORF">METZ01_LOCUS489647</name>
</gene>
<feature type="non-terminal residue" evidence="1">
    <location>
        <position position="121"/>
    </location>
</feature>
<dbReference type="InterPro" id="IPR050463">
    <property type="entry name" value="Gfo/Idh/MocA_oxidrdct_glycsds"/>
</dbReference>
<sequence length="121" mass="13330">MNSQDNSKKTGVASRRSFLKTSAMVGAAATVPSFAMRAVANNNSKLRIMHIGVGGVGGMQRGNLKRHPKVEFAFLCDVDSKNLDRVSRELPKATKIKDYREAFDKHLDKFDAVVVDTPDLH</sequence>
<dbReference type="PROSITE" id="PS51318">
    <property type="entry name" value="TAT"/>
    <property type="match status" value="1"/>
</dbReference>
<evidence type="ECO:0000313" key="1">
    <source>
        <dbReference type="EMBL" id="SVE36793.1"/>
    </source>
</evidence>
<dbReference type="SUPFAM" id="SSF51735">
    <property type="entry name" value="NAD(P)-binding Rossmann-fold domains"/>
    <property type="match status" value="1"/>
</dbReference>
<reference evidence="1" key="1">
    <citation type="submission" date="2018-05" db="EMBL/GenBank/DDBJ databases">
        <authorList>
            <person name="Lanie J.A."/>
            <person name="Ng W.-L."/>
            <person name="Kazmierczak K.M."/>
            <person name="Andrzejewski T.M."/>
            <person name="Davidsen T.M."/>
            <person name="Wayne K.J."/>
            <person name="Tettelin H."/>
            <person name="Glass J.I."/>
            <person name="Rusch D."/>
            <person name="Podicherti R."/>
            <person name="Tsui H.-C.T."/>
            <person name="Winkler M.E."/>
        </authorList>
    </citation>
    <scope>NUCLEOTIDE SEQUENCE</scope>
</reference>
<dbReference type="InterPro" id="IPR019546">
    <property type="entry name" value="TAT_signal_bac_arc"/>
</dbReference>
<evidence type="ECO:0008006" key="2">
    <source>
        <dbReference type="Google" id="ProtNLM"/>
    </source>
</evidence>
<dbReference type="EMBL" id="UINC01212455">
    <property type="protein sequence ID" value="SVE36793.1"/>
    <property type="molecule type" value="Genomic_DNA"/>
</dbReference>
<dbReference type="InterPro" id="IPR006311">
    <property type="entry name" value="TAT_signal"/>
</dbReference>
<organism evidence="1">
    <name type="scientific">marine metagenome</name>
    <dbReference type="NCBI Taxonomy" id="408172"/>
    <lineage>
        <taxon>unclassified sequences</taxon>
        <taxon>metagenomes</taxon>
        <taxon>ecological metagenomes</taxon>
    </lineage>
</organism>
<dbReference type="AlphaFoldDB" id="A0A383CXN9"/>
<dbReference type="PANTHER" id="PTHR43818">
    <property type="entry name" value="BCDNA.GH03377"/>
    <property type="match status" value="1"/>
</dbReference>
<name>A0A383CXN9_9ZZZZ</name>
<dbReference type="PANTHER" id="PTHR43818:SF5">
    <property type="entry name" value="OXIDOREDUCTASE FAMILY PROTEIN"/>
    <property type="match status" value="1"/>
</dbReference>
<accession>A0A383CXN9</accession>